<evidence type="ECO:0000313" key="2">
    <source>
        <dbReference type="EMBL" id="BFD46423.1"/>
    </source>
</evidence>
<dbReference type="PANTHER" id="PTHR30399:SF1">
    <property type="entry name" value="UTP PYROPHOSPHATASE"/>
    <property type="match status" value="1"/>
</dbReference>
<name>A0AAT9G996_9RICK</name>
<dbReference type="Pfam" id="PF01863">
    <property type="entry name" value="YgjP-like"/>
    <property type="match status" value="1"/>
</dbReference>
<dbReference type="CDD" id="cd07344">
    <property type="entry name" value="M48_yhfN_like"/>
    <property type="match status" value="1"/>
</dbReference>
<evidence type="ECO:0000259" key="1">
    <source>
        <dbReference type="Pfam" id="PF01863"/>
    </source>
</evidence>
<sequence>MTYFFEIYTVFWTEPDVIQIYSLPSQHKSTLVRFLKYLLLLETTKLATLLAKELNINFTKIKIMNNKGKWGSCSSKAVLAFNWRLIFAPKKILKYLVVHEMCHIIEMNHSSRFWNLVARLYPDYKLARLWLKEHGNNLHQYLMS</sequence>
<proteinExistence type="predicted"/>
<dbReference type="InterPro" id="IPR002725">
    <property type="entry name" value="YgjP-like_metallopeptidase"/>
</dbReference>
<organism evidence="2">
    <name type="scientific">Candidatus Tisiphia endosymbiont of Sergentomyia squamirostris</name>
    <dbReference type="NCBI Taxonomy" id="3113639"/>
    <lineage>
        <taxon>Bacteria</taxon>
        <taxon>Pseudomonadati</taxon>
        <taxon>Pseudomonadota</taxon>
        <taxon>Alphaproteobacteria</taxon>
        <taxon>Rickettsiales</taxon>
        <taxon>Rickettsiaceae</taxon>
        <taxon>Rickettsieae</taxon>
        <taxon>Candidatus Tisiphia</taxon>
    </lineage>
</organism>
<dbReference type="EMBL" id="AP029170">
    <property type="protein sequence ID" value="BFD46423.1"/>
    <property type="molecule type" value="Genomic_DNA"/>
</dbReference>
<protein>
    <recommendedName>
        <fullName evidence="1">YgjP-like metallopeptidase domain-containing protein</fullName>
    </recommendedName>
</protein>
<reference evidence="2" key="1">
    <citation type="submission" date="2024-01" db="EMBL/GenBank/DDBJ databases">
        <title>Sequencing the genomes of a sandfly, Sergentomyia squamirostris, and its two endosymbionts.</title>
        <authorList>
            <person name="Itokawa K."/>
            <person name="Sanjoba C."/>
        </authorList>
    </citation>
    <scope>NUCLEOTIDE SEQUENCE</scope>
    <source>
        <strain evidence="2">RiSSQ</strain>
    </source>
</reference>
<dbReference type="InterPro" id="IPR053136">
    <property type="entry name" value="UTP_pyrophosphatase-like"/>
</dbReference>
<gene>
    <name evidence="2" type="ORF">DMENIID0002_10690</name>
</gene>
<accession>A0AAT9G996</accession>
<feature type="domain" description="YgjP-like metallopeptidase" evidence="1">
    <location>
        <begin position="22"/>
        <end position="134"/>
    </location>
</feature>
<dbReference type="Gene3D" id="3.30.2010.10">
    <property type="entry name" value="Metalloproteases ('zincins'), catalytic domain"/>
    <property type="match status" value="1"/>
</dbReference>
<dbReference type="AlphaFoldDB" id="A0AAT9G996"/>
<dbReference type="PANTHER" id="PTHR30399">
    <property type="entry name" value="UNCHARACTERIZED PROTEIN YGJP"/>
    <property type="match status" value="1"/>
</dbReference>